<dbReference type="GO" id="GO:0003951">
    <property type="term" value="F:NAD+ kinase activity"/>
    <property type="evidence" value="ECO:0007669"/>
    <property type="project" value="UniProtKB-UniRule"/>
</dbReference>
<dbReference type="OrthoDB" id="9774737at2"/>
<dbReference type="STRING" id="1408281.Epro_0051"/>
<dbReference type="GO" id="GO:0046872">
    <property type="term" value="F:metal ion binding"/>
    <property type="evidence" value="ECO:0007669"/>
    <property type="project" value="UniProtKB-UniRule"/>
</dbReference>
<evidence type="ECO:0000256" key="4">
    <source>
        <dbReference type="ARBA" id="ARBA00023027"/>
    </source>
</evidence>
<keyword evidence="6" id="KW-0067">ATP-binding</keyword>
<comment type="catalytic activity">
    <reaction evidence="5 6">
        <text>NAD(+) + ATP = ADP + NADP(+) + H(+)</text>
        <dbReference type="Rhea" id="RHEA:18629"/>
        <dbReference type="ChEBI" id="CHEBI:15378"/>
        <dbReference type="ChEBI" id="CHEBI:30616"/>
        <dbReference type="ChEBI" id="CHEBI:57540"/>
        <dbReference type="ChEBI" id="CHEBI:58349"/>
        <dbReference type="ChEBI" id="CHEBI:456216"/>
        <dbReference type="EC" id="2.7.1.23"/>
    </reaction>
</comment>
<feature type="binding site" evidence="6">
    <location>
        <position position="231"/>
    </location>
    <ligand>
        <name>NAD(+)</name>
        <dbReference type="ChEBI" id="CHEBI:57540"/>
    </ligand>
</feature>
<dbReference type="Gene3D" id="3.40.50.10330">
    <property type="entry name" value="Probable inorganic polyphosphate/atp-NAD kinase, domain 1"/>
    <property type="match status" value="1"/>
</dbReference>
<dbReference type="Pfam" id="PF20143">
    <property type="entry name" value="NAD_kinase_C"/>
    <property type="match status" value="1"/>
</dbReference>
<comment type="subcellular location">
    <subcellularLocation>
        <location evidence="6">Cytoplasm</location>
    </subcellularLocation>
</comment>
<dbReference type="RefSeq" id="WP_052569519.1">
    <property type="nucleotide sequence ID" value="NZ_CP009498.1"/>
</dbReference>
<dbReference type="EC" id="2.7.1.23" evidence="6"/>
<proteinExistence type="inferred from homology"/>
<evidence type="ECO:0000256" key="5">
    <source>
        <dbReference type="ARBA" id="ARBA00047925"/>
    </source>
</evidence>
<dbReference type="PANTHER" id="PTHR20275">
    <property type="entry name" value="NAD KINASE"/>
    <property type="match status" value="1"/>
</dbReference>
<dbReference type="GO" id="GO:0005524">
    <property type="term" value="F:ATP binding"/>
    <property type="evidence" value="ECO:0007669"/>
    <property type="project" value="UniProtKB-KW"/>
</dbReference>
<evidence type="ECO:0000313" key="8">
    <source>
        <dbReference type="Proteomes" id="UP000035337"/>
    </source>
</evidence>
<keyword evidence="4 6" id="KW-0520">NAD</keyword>
<organism evidence="7 8">
    <name type="scientific">Endomicrobium proavitum</name>
    <dbReference type="NCBI Taxonomy" id="1408281"/>
    <lineage>
        <taxon>Bacteria</taxon>
        <taxon>Pseudomonadati</taxon>
        <taxon>Elusimicrobiota</taxon>
        <taxon>Endomicrobiia</taxon>
        <taxon>Endomicrobiales</taxon>
        <taxon>Endomicrobiaceae</taxon>
        <taxon>Endomicrobium</taxon>
    </lineage>
</organism>
<feature type="binding site" evidence="6">
    <location>
        <begin position="129"/>
        <end position="130"/>
    </location>
    <ligand>
        <name>NAD(+)</name>
        <dbReference type="ChEBI" id="CHEBI:57540"/>
    </ligand>
</feature>
<protein>
    <recommendedName>
        <fullName evidence="6">NAD kinase</fullName>
        <ecNumber evidence="6">2.7.1.23</ecNumber>
    </recommendedName>
    <alternativeName>
        <fullName evidence="6">ATP-dependent NAD kinase</fullName>
    </alternativeName>
</protein>
<dbReference type="Pfam" id="PF01513">
    <property type="entry name" value="NAD_kinase"/>
    <property type="match status" value="1"/>
</dbReference>
<dbReference type="KEGG" id="epo:Epro_0051"/>
<dbReference type="Proteomes" id="UP000035337">
    <property type="component" value="Chromosome"/>
</dbReference>
<comment type="similarity">
    <text evidence="6">Belongs to the NAD kinase family.</text>
</comment>
<accession>A0A0G3WHP6</accession>
<dbReference type="SUPFAM" id="SSF111331">
    <property type="entry name" value="NAD kinase/diacylglycerol kinase-like"/>
    <property type="match status" value="1"/>
</dbReference>
<dbReference type="InterPro" id="IPR017437">
    <property type="entry name" value="ATP-NAD_kinase_PpnK-typ_C"/>
</dbReference>
<keyword evidence="6" id="KW-0547">Nucleotide-binding</keyword>
<dbReference type="GO" id="GO:0019674">
    <property type="term" value="P:NAD+ metabolic process"/>
    <property type="evidence" value="ECO:0007669"/>
    <property type="project" value="InterPro"/>
</dbReference>
<sequence>MKYNAGIIYNKLKPNAKKLAFEISAWLKNNKCKPYVCDSHSVKAKKYDFVISVGGDGTMLKVIRTFSPLSVPVKGVNLGSLGFLTDTDANEVFSLLKNILADGIKVEKRVLLAVEFLHNGKKIKTIAANDCVIRSLAGGKLITINANIDKKFTAEYKCDGMILATPTGSTAYSLAASGPIVYPNLPVFILTPISPHTLTQRPMILSDRDVLSFAAKNKNNNGKILLSVDGQENYSLPNGTVVKISMYKKNLKLIKNCSKSYFETLKKKLHWGV</sequence>
<dbReference type="PANTHER" id="PTHR20275:SF0">
    <property type="entry name" value="NAD KINASE"/>
    <property type="match status" value="1"/>
</dbReference>
<dbReference type="HAMAP" id="MF_00361">
    <property type="entry name" value="NAD_kinase"/>
    <property type="match status" value="1"/>
</dbReference>
<keyword evidence="2 6" id="KW-0418">Kinase</keyword>
<feature type="active site" description="Proton acceptor" evidence="6">
    <location>
        <position position="56"/>
    </location>
</feature>
<dbReference type="PATRIC" id="fig|1408281.3.peg.51"/>
<dbReference type="GO" id="GO:0005737">
    <property type="term" value="C:cytoplasm"/>
    <property type="evidence" value="ECO:0007669"/>
    <property type="project" value="UniProtKB-SubCell"/>
</dbReference>
<comment type="caution">
    <text evidence="6">Lacks conserved residue(s) required for the propagation of feature annotation.</text>
</comment>
<feature type="binding site" evidence="6">
    <location>
        <position position="159"/>
    </location>
    <ligand>
        <name>NAD(+)</name>
        <dbReference type="ChEBI" id="CHEBI:57540"/>
    </ligand>
</feature>
<keyword evidence="6" id="KW-0963">Cytoplasm</keyword>
<feature type="binding site" evidence="6">
    <location>
        <begin position="56"/>
        <end position="57"/>
    </location>
    <ligand>
        <name>NAD(+)</name>
        <dbReference type="ChEBI" id="CHEBI:57540"/>
    </ligand>
</feature>
<dbReference type="Gene3D" id="2.60.200.30">
    <property type="entry name" value="Probable inorganic polyphosphate/atp-NAD kinase, domain 2"/>
    <property type="match status" value="1"/>
</dbReference>
<dbReference type="InterPro" id="IPR002504">
    <property type="entry name" value="NADK"/>
</dbReference>
<comment type="cofactor">
    <cofactor evidence="6">
        <name>a divalent metal cation</name>
        <dbReference type="ChEBI" id="CHEBI:60240"/>
    </cofactor>
</comment>
<dbReference type="EMBL" id="CP009498">
    <property type="protein sequence ID" value="AKL97430.1"/>
    <property type="molecule type" value="Genomic_DNA"/>
</dbReference>
<dbReference type="AlphaFoldDB" id="A0A0G3WHP6"/>
<evidence type="ECO:0000256" key="3">
    <source>
        <dbReference type="ARBA" id="ARBA00022857"/>
    </source>
</evidence>
<name>A0A0G3WHP6_9BACT</name>
<keyword evidence="3 6" id="KW-0521">NADP</keyword>
<evidence type="ECO:0000256" key="6">
    <source>
        <dbReference type="HAMAP-Rule" id="MF_00361"/>
    </source>
</evidence>
<keyword evidence="1 6" id="KW-0808">Transferase</keyword>
<feature type="binding site" evidence="6">
    <location>
        <position position="61"/>
    </location>
    <ligand>
        <name>NAD(+)</name>
        <dbReference type="ChEBI" id="CHEBI:57540"/>
    </ligand>
</feature>
<evidence type="ECO:0000256" key="1">
    <source>
        <dbReference type="ARBA" id="ARBA00022679"/>
    </source>
</evidence>
<dbReference type="InterPro" id="IPR017438">
    <property type="entry name" value="ATP-NAD_kinase_N"/>
</dbReference>
<gene>
    <name evidence="7" type="primary">ppnK</name>
    <name evidence="6" type="synonym">nadK</name>
    <name evidence="7" type="ORF">Epro_0051</name>
</gene>
<evidence type="ECO:0000256" key="2">
    <source>
        <dbReference type="ARBA" id="ARBA00022777"/>
    </source>
</evidence>
<comment type="function">
    <text evidence="6">Involved in the regulation of the intracellular balance of NAD and NADP, and is a key enzyme in the biosynthesis of NADP. Catalyzes specifically the phosphorylation on 2'-hydroxyl of the adenosine moiety of NAD to yield NADP.</text>
</comment>
<evidence type="ECO:0000313" key="7">
    <source>
        <dbReference type="EMBL" id="AKL97430.1"/>
    </source>
</evidence>
<keyword evidence="8" id="KW-1185">Reference proteome</keyword>
<reference evidence="7 8" key="1">
    <citation type="submission" date="2014-09" db="EMBL/GenBank/DDBJ databases">
        <title>Complete genome sequence of Endomicrobium proavitum.</title>
        <authorList>
            <person name="Zheng H."/>
        </authorList>
    </citation>
    <scope>NUCLEOTIDE SEQUENCE [LARGE SCALE GENOMIC DNA]</scope>
    <source>
        <strain evidence="7 8">Rsa215</strain>
    </source>
</reference>
<dbReference type="GO" id="GO:0006741">
    <property type="term" value="P:NADP+ biosynthetic process"/>
    <property type="evidence" value="ECO:0007669"/>
    <property type="project" value="UniProtKB-UniRule"/>
</dbReference>
<feature type="binding site" evidence="6">
    <location>
        <position position="140"/>
    </location>
    <ligand>
        <name>NAD(+)</name>
        <dbReference type="ChEBI" id="CHEBI:57540"/>
    </ligand>
</feature>
<dbReference type="InterPro" id="IPR016064">
    <property type="entry name" value="NAD/diacylglycerol_kinase_sf"/>
</dbReference>
<feature type="binding site" evidence="6">
    <location>
        <position position="157"/>
    </location>
    <ligand>
        <name>NAD(+)</name>
        <dbReference type="ChEBI" id="CHEBI:57540"/>
    </ligand>
</feature>
<dbReference type="GO" id="GO:0051287">
    <property type="term" value="F:NAD binding"/>
    <property type="evidence" value="ECO:0007669"/>
    <property type="project" value="UniProtKB-ARBA"/>
</dbReference>